<dbReference type="InterPro" id="IPR013783">
    <property type="entry name" value="Ig-like_fold"/>
</dbReference>
<dbReference type="Pfam" id="PF00082">
    <property type="entry name" value="Peptidase_S8"/>
    <property type="match status" value="1"/>
</dbReference>
<evidence type="ECO:0000256" key="3">
    <source>
        <dbReference type="ARBA" id="ARBA00022801"/>
    </source>
</evidence>
<feature type="domain" description="Peptidase S8/S53" evidence="7">
    <location>
        <begin position="259"/>
        <end position="521"/>
    </location>
</feature>
<dbReference type="SUPFAM" id="SSF52743">
    <property type="entry name" value="Subtilisin-like"/>
    <property type="match status" value="1"/>
</dbReference>
<feature type="signal peptide" evidence="6">
    <location>
        <begin position="1"/>
        <end position="33"/>
    </location>
</feature>
<keyword evidence="4 5" id="KW-0720">Serine protease</keyword>
<feature type="active site" description="Charge relay system" evidence="5">
    <location>
        <position position="300"/>
    </location>
</feature>
<dbReference type="Gene3D" id="2.60.40.10">
    <property type="entry name" value="Immunoglobulins"/>
    <property type="match status" value="1"/>
</dbReference>
<dbReference type="PRINTS" id="PR00723">
    <property type="entry name" value="SUBTILISIN"/>
</dbReference>
<dbReference type="PANTHER" id="PTHR43399:SF4">
    <property type="entry name" value="CELL WALL-ASSOCIATED PROTEASE"/>
    <property type="match status" value="1"/>
</dbReference>
<dbReference type="Gene3D" id="3.50.30.30">
    <property type="match status" value="1"/>
</dbReference>
<gene>
    <name evidence="8" type="ORF">GCM10022224_065020</name>
</gene>
<evidence type="ECO:0000313" key="8">
    <source>
        <dbReference type="EMBL" id="GAA3690574.1"/>
    </source>
</evidence>
<dbReference type="EMBL" id="BAAAZP010000117">
    <property type="protein sequence ID" value="GAA3690574.1"/>
    <property type="molecule type" value="Genomic_DNA"/>
</dbReference>
<evidence type="ECO:0000313" key="9">
    <source>
        <dbReference type="Proteomes" id="UP001500902"/>
    </source>
</evidence>
<dbReference type="Proteomes" id="UP001500902">
    <property type="component" value="Unassembled WGS sequence"/>
</dbReference>
<evidence type="ECO:0000259" key="7">
    <source>
        <dbReference type="Pfam" id="PF00082"/>
    </source>
</evidence>
<keyword evidence="2 5" id="KW-0645">Protease</keyword>
<dbReference type="PROSITE" id="PS00137">
    <property type="entry name" value="SUBTILASE_HIS"/>
    <property type="match status" value="1"/>
</dbReference>
<dbReference type="InterPro" id="IPR051048">
    <property type="entry name" value="Peptidase_S8/S53_subtilisin"/>
</dbReference>
<dbReference type="PROSITE" id="PS00138">
    <property type="entry name" value="SUBTILASE_SER"/>
    <property type="match status" value="1"/>
</dbReference>
<keyword evidence="3 5" id="KW-0378">Hydrolase</keyword>
<name>A0ABP7CHC1_9ACTN</name>
<reference evidence="9" key="1">
    <citation type="journal article" date="2019" name="Int. J. Syst. Evol. Microbiol.">
        <title>The Global Catalogue of Microorganisms (GCM) 10K type strain sequencing project: providing services to taxonomists for standard genome sequencing and annotation.</title>
        <authorList>
            <consortium name="The Broad Institute Genomics Platform"/>
            <consortium name="The Broad Institute Genome Sequencing Center for Infectious Disease"/>
            <person name="Wu L."/>
            <person name="Ma J."/>
        </authorList>
    </citation>
    <scope>NUCLEOTIDE SEQUENCE [LARGE SCALE GENOMIC DNA]</scope>
    <source>
        <strain evidence="9">JCM 16904</strain>
    </source>
</reference>
<dbReference type="InterPro" id="IPR022398">
    <property type="entry name" value="Peptidase_S8_His-AS"/>
</dbReference>
<evidence type="ECO:0000256" key="4">
    <source>
        <dbReference type="ARBA" id="ARBA00022825"/>
    </source>
</evidence>
<comment type="caution">
    <text evidence="8">The sequence shown here is derived from an EMBL/GenBank/DDBJ whole genome shotgun (WGS) entry which is preliminary data.</text>
</comment>
<feature type="active site" description="Charge relay system" evidence="5">
    <location>
        <position position="475"/>
    </location>
</feature>
<dbReference type="InterPro" id="IPR023828">
    <property type="entry name" value="Peptidase_S8_Ser-AS"/>
</dbReference>
<sequence length="1350" mass="143213">MALPRPPLARRTGIATLITTTLIMALATVPASAAETERTASTPAASSATQGGTQTVALTGVRAKEVVVTLITGDKVRLTQDVAGKYRVDPASGTRQSSGAPVNLFTQYTPDGIFVLPDDALAAVQSGLLDRRLFDVKYLAENGYADDVTKRLPVIVQYPKEQSEASIKRSAAAVPASEPTQTLDSIHASALDVEKAEAGTFWAAVRAQQGAGQQGLTGTPATLRGGIAKIWLDAKVKADLDVSVPMIGAPKAWEAGYDGTGVKLAVLDTGADTGHPDLAGKIADSRSFVPDQPVQDGHGHGTHVASTIAGSGAASDGKYKGVAPGVRLAVGKVLDNSGSGLESWIIEGMEWAARSGAKAVSMSLGGNPSDGTDPLSQAVNDLTAETGTLFVIAAGNLSNPESVSAPGAADAALTVAAVDKNDRLAGFSSRGPRIEDGALKPDIAAPGVDIVAARASGTVMGSPVNERYTSANGTSMATPHVAGAVAIMAQRHPDWTARQLKAALMSTAKDDGFTVYEQGAGRVDLERAIRQQVFAATGSVDFGLLDDSGAVKTGQVSYTNLGDQPVTLALKAAMSGDAKLSVADATLTIPAGGTAATTVTLDPAGLGLGTYSGAVTAEADGVRLTTPVGAVRDVPKFDLTIRTLDRDGKPRTPQAMSIVDVDGTKGELGPYRVSDVGVVVTRVPASTVSVLSVLAWVDGDDRSNRGWLFDPELTITGDTEITFDARKATEIKFDVPKTAEPLNNEYDLFFQRTLPNGQVYGGTLTAGRPIGSWEKVWALPTKKVTKGAFRFTGQWELGVPEVSMTMRTTTRTSKKPTPLHPVTRVHMVDSGEIHRGYVPFEGTKELRVVDGGKGRPEDLAGKDLRGALVLVDAELAEGFMGPECGLQVERVGPIRDAGAAGILAFNEVPSGCAIPLPISQKPFTGPMLPVGLPVAYVSNAEGVKVREAVARGPVTIQTVGTPNTPYSYVFKPYGEGRIPDSMSYKITDRQLHQVDMDVHAGPYTKYMNWRHSWKTDDVTYTVTSTNMLHWSYPLPNRRSQWVWPLDPEILSSAGLSGLLPSEPGAEVEETRYRVDVFDKPGTTRQEWFAMPSTPGASTASDKVYKLSDPAAAPLKKLPIGLNCSICVHDGNLWVTPSMVSGVGDRRDDGVVFGDIQPRYELHLYRDGKEIPNAPAEPFDRLPRYPLPEEEATYRLTAKNDLQDIEWTFTAPPGEDPARPSVNCFSWWIDGPVEQCRSVPAVYVSYDLGDTLSSENTVAAGRRHTFELEAYHGPSGAKPPAIAGVRLWTSTDDGATWQPADLKRGRDGTYTAGARYPAYRDTKGAVSLKVEAWDAAGNRVKQTALRAFNLR</sequence>
<evidence type="ECO:0000256" key="6">
    <source>
        <dbReference type="SAM" id="SignalP"/>
    </source>
</evidence>
<comment type="similarity">
    <text evidence="1 5">Belongs to the peptidase S8 family.</text>
</comment>
<dbReference type="RefSeq" id="WP_344886598.1">
    <property type="nucleotide sequence ID" value="NZ_BAAAZP010000117.1"/>
</dbReference>
<evidence type="ECO:0000256" key="5">
    <source>
        <dbReference type="PROSITE-ProRule" id="PRU01240"/>
    </source>
</evidence>
<dbReference type="PROSITE" id="PS51892">
    <property type="entry name" value="SUBTILASE"/>
    <property type="match status" value="1"/>
</dbReference>
<protein>
    <recommendedName>
        <fullName evidence="7">Peptidase S8/S53 domain-containing protein</fullName>
    </recommendedName>
</protein>
<keyword evidence="9" id="KW-1185">Reference proteome</keyword>
<dbReference type="PANTHER" id="PTHR43399">
    <property type="entry name" value="SUBTILISIN-RELATED"/>
    <property type="match status" value="1"/>
</dbReference>
<dbReference type="InterPro" id="IPR000209">
    <property type="entry name" value="Peptidase_S8/S53_dom"/>
</dbReference>
<accession>A0ABP7CHC1</accession>
<feature type="chain" id="PRO_5045864424" description="Peptidase S8/S53 domain-containing protein" evidence="6">
    <location>
        <begin position="34"/>
        <end position="1350"/>
    </location>
</feature>
<dbReference type="Gene3D" id="3.40.50.200">
    <property type="entry name" value="Peptidase S8/S53 domain"/>
    <property type="match status" value="1"/>
</dbReference>
<organism evidence="8 9">
    <name type="scientific">Nonomuraea antimicrobica</name>
    <dbReference type="NCBI Taxonomy" id="561173"/>
    <lineage>
        <taxon>Bacteria</taxon>
        <taxon>Bacillati</taxon>
        <taxon>Actinomycetota</taxon>
        <taxon>Actinomycetes</taxon>
        <taxon>Streptosporangiales</taxon>
        <taxon>Streptosporangiaceae</taxon>
        <taxon>Nonomuraea</taxon>
    </lineage>
</organism>
<keyword evidence="6" id="KW-0732">Signal</keyword>
<evidence type="ECO:0000256" key="2">
    <source>
        <dbReference type="ARBA" id="ARBA00022670"/>
    </source>
</evidence>
<dbReference type="InterPro" id="IPR036852">
    <property type="entry name" value="Peptidase_S8/S53_dom_sf"/>
</dbReference>
<evidence type="ECO:0000256" key="1">
    <source>
        <dbReference type="ARBA" id="ARBA00011073"/>
    </source>
</evidence>
<dbReference type="InterPro" id="IPR015500">
    <property type="entry name" value="Peptidase_S8_subtilisin-rel"/>
</dbReference>
<proteinExistence type="inferred from homology"/>
<feature type="active site" description="Charge relay system" evidence="5">
    <location>
        <position position="268"/>
    </location>
</feature>